<dbReference type="PANTHER" id="PTHR43760">
    <property type="entry name" value="ENDORIBONUCLEASE-RELATED"/>
    <property type="match status" value="1"/>
</dbReference>
<evidence type="ECO:0000313" key="3">
    <source>
        <dbReference type="Proteomes" id="UP000664073"/>
    </source>
</evidence>
<dbReference type="CDD" id="cd02199">
    <property type="entry name" value="YjgF_YER057c_UK114_like_1"/>
    <property type="match status" value="1"/>
</dbReference>
<dbReference type="Pfam" id="PF14588">
    <property type="entry name" value="YjgF_endoribonc"/>
    <property type="match status" value="1"/>
</dbReference>
<dbReference type="Proteomes" id="UP000664073">
    <property type="component" value="Unassembled WGS sequence"/>
</dbReference>
<proteinExistence type="predicted"/>
<dbReference type="Gene3D" id="3.30.1330.40">
    <property type="entry name" value="RutC-like"/>
    <property type="match status" value="1"/>
</dbReference>
<dbReference type="EMBL" id="JAFVMH010000004">
    <property type="protein sequence ID" value="MBO1325415.1"/>
    <property type="molecule type" value="Genomic_DNA"/>
</dbReference>
<accession>A0A939HJ63</accession>
<evidence type="ECO:0000313" key="2">
    <source>
        <dbReference type="EMBL" id="MBO1325415.1"/>
    </source>
</evidence>
<evidence type="ECO:0000259" key="1">
    <source>
        <dbReference type="Pfam" id="PF14588"/>
    </source>
</evidence>
<sequence>MPEPAIVLPPGLVLPPVGTPRGNYVPVRQAGEWLFVSGQGPRWGNDLRYKGKLGQDLDIQAGQDAARLCALNILAHVRAFLDGDLGPVRQLVRIAGVVQCVDGFEQQATVLNGASDLFVMALGEAGRHVRIAIGTSSLPSGMAVEVEAMFQLR</sequence>
<gene>
    <name evidence="2" type="ORF">J2D77_09670</name>
</gene>
<dbReference type="PANTHER" id="PTHR43760:SF1">
    <property type="entry name" value="ENDORIBONUCLEASE L-PSP_CHORISMATE MUTASE-LIKE DOMAIN-CONTAINING PROTEIN"/>
    <property type="match status" value="1"/>
</dbReference>
<protein>
    <submittedName>
        <fullName evidence="2">RidA family protein</fullName>
    </submittedName>
</protein>
<dbReference type="RefSeq" id="WP_207846080.1">
    <property type="nucleotide sequence ID" value="NZ_JAFVMH010000004.1"/>
</dbReference>
<keyword evidence="3" id="KW-1185">Reference proteome</keyword>
<dbReference type="InterPro" id="IPR035959">
    <property type="entry name" value="RutC-like_sf"/>
</dbReference>
<organism evidence="2 3">
    <name type="scientific">Acetobacter garciniae</name>
    <dbReference type="NCBI Taxonomy" id="2817435"/>
    <lineage>
        <taxon>Bacteria</taxon>
        <taxon>Pseudomonadati</taxon>
        <taxon>Pseudomonadota</taxon>
        <taxon>Alphaproteobacteria</taxon>
        <taxon>Acetobacterales</taxon>
        <taxon>Acetobacteraceae</taxon>
        <taxon>Acetobacter</taxon>
    </lineage>
</organism>
<dbReference type="AlphaFoldDB" id="A0A939HJ63"/>
<feature type="domain" description="Endoribonuclease L-PSP/chorismate mutase-like" evidence="1">
    <location>
        <begin position="10"/>
        <end position="138"/>
    </location>
</feature>
<reference evidence="2" key="1">
    <citation type="submission" date="2021-03" db="EMBL/GenBank/DDBJ databases">
        <title>The complete genome sequence of Acetobacter sp. TBRC 12339.</title>
        <authorList>
            <person name="Charoenyingcharoen P."/>
            <person name="Yukphan P."/>
        </authorList>
    </citation>
    <scope>NUCLEOTIDE SEQUENCE</scope>
    <source>
        <strain evidence="2">TBRC 12339</strain>
    </source>
</reference>
<dbReference type="InterPro" id="IPR013813">
    <property type="entry name" value="Endoribo_LPSP/chorism_mut-like"/>
</dbReference>
<name>A0A939HJ63_9PROT</name>
<comment type="caution">
    <text evidence="2">The sequence shown here is derived from an EMBL/GenBank/DDBJ whole genome shotgun (WGS) entry which is preliminary data.</text>
</comment>
<dbReference type="SUPFAM" id="SSF55298">
    <property type="entry name" value="YjgF-like"/>
    <property type="match status" value="1"/>
</dbReference>